<dbReference type="EMBL" id="VTXW01000004">
    <property type="protein sequence ID" value="NOH32948.1"/>
    <property type="molecule type" value="Genomic_DNA"/>
</dbReference>
<dbReference type="Proteomes" id="UP000525336">
    <property type="component" value="Unassembled WGS sequence"/>
</dbReference>
<reference evidence="1 2" key="1">
    <citation type="submission" date="2019-09" db="EMBL/GenBank/DDBJ databases">
        <title>Draft genome sequencing and comparative genomics of hatchery-associated Vibrios.</title>
        <authorList>
            <person name="Kehlet-Delgado H."/>
            <person name="Mueller R.S."/>
        </authorList>
    </citation>
    <scope>NUCLEOTIDE SEQUENCE [LARGE SCALE GENOMIC DNA]</scope>
    <source>
        <strain evidence="1 2">00-90-10</strain>
    </source>
</reference>
<proteinExistence type="predicted"/>
<organism evidence="1 2">
    <name type="scientific">Vibrio chagasii</name>
    <dbReference type="NCBI Taxonomy" id="170679"/>
    <lineage>
        <taxon>Bacteria</taxon>
        <taxon>Pseudomonadati</taxon>
        <taxon>Pseudomonadota</taxon>
        <taxon>Gammaproteobacteria</taxon>
        <taxon>Vibrionales</taxon>
        <taxon>Vibrionaceae</taxon>
        <taxon>Vibrio</taxon>
    </lineage>
</organism>
<name>A0A7Y4DQZ2_9VIBR</name>
<sequence>MNQQSAAVKVLEGETIWGLESIIGSQKTAKALLSLKMSVLPLASTLHQASNITRFDAFNAREK</sequence>
<accession>A0A7Y4DQZ2</accession>
<gene>
    <name evidence="1" type="ORF">F0245_06080</name>
</gene>
<dbReference type="RefSeq" id="WP_171367095.1">
    <property type="nucleotide sequence ID" value="NZ_CP125666.1"/>
</dbReference>
<protein>
    <submittedName>
        <fullName evidence="1">Uncharacterized protein</fullName>
    </submittedName>
</protein>
<comment type="caution">
    <text evidence="1">The sequence shown here is derived from an EMBL/GenBank/DDBJ whole genome shotgun (WGS) entry which is preliminary data.</text>
</comment>
<dbReference type="AlphaFoldDB" id="A0A7Y4DQZ2"/>
<evidence type="ECO:0000313" key="1">
    <source>
        <dbReference type="EMBL" id="NOH32948.1"/>
    </source>
</evidence>
<evidence type="ECO:0000313" key="2">
    <source>
        <dbReference type="Proteomes" id="UP000525336"/>
    </source>
</evidence>